<dbReference type="OrthoDB" id="9775513at2"/>
<evidence type="ECO:0000256" key="4">
    <source>
        <dbReference type="ARBA" id="ARBA00022692"/>
    </source>
</evidence>
<evidence type="ECO:0000313" key="11">
    <source>
        <dbReference type="EMBL" id="TQV85063.1"/>
    </source>
</evidence>
<evidence type="ECO:0000259" key="9">
    <source>
        <dbReference type="Pfam" id="PF25973"/>
    </source>
</evidence>
<evidence type="ECO:0000259" key="10">
    <source>
        <dbReference type="Pfam" id="PF26002"/>
    </source>
</evidence>
<keyword evidence="6 8" id="KW-0472">Membrane</keyword>
<keyword evidence="3" id="KW-0813">Transport</keyword>
<dbReference type="AlphaFoldDB" id="A0A545U6M7"/>
<proteinExistence type="inferred from homology"/>
<keyword evidence="5 8" id="KW-1133">Transmembrane helix</keyword>
<evidence type="ECO:0000256" key="3">
    <source>
        <dbReference type="ARBA" id="ARBA00022448"/>
    </source>
</evidence>
<dbReference type="InterPro" id="IPR006144">
    <property type="entry name" value="Secretion_HlyD_CS"/>
</dbReference>
<dbReference type="Pfam" id="PF25973">
    <property type="entry name" value="BSH_CzcB"/>
    <property type="match status" value="1"/>
</dbReference>
<dbReference type="InterPro" id="IPR058647">
    <property type="entry name" value="BSH_CzcB-like"/>
</dbReference>
<keyword evidence="7" id="KW-0175">Coiled coil</keyword>
<dbReference type="InterPro" id="IPR058982">
    <property type="entry name" value="Beta-barrel_AprE"/>
</dbReference>
<sequence length="431" mass="48316">MKSSSLQDCTTRTESANNFEAPNKFLSREQLSFLPAALEVQHAPPAKFSRIILWTIMLLLFLMMLWASWASVDIIATAQGKIVPSGQVKIIQPLTPSVVRDIHVSEGQKVKAGELLISLDSTQYKADLARLEQEQFELSADLARFSLLLARLDASRNKNQSQNDGTEEVTSAELNLLQRKLLENQWEEYQAKITGPTKQLNGLQGQWNDITNATHRSKKNLPEIQERLKKLTQKMNDVQSQLTTINRHYENQYLVEQQRISRGLHGIKQEIIKAKNNILAQQLRSPVDGVVDHLRANTIGGVVATGEEVMRVIPDGQSLVIEAGLLNKDIGFVEVGQIAEIKVDSFPFTRYGIIEGEVIHLSFDAMETDNAGLIFPIKTSISDQFITVGNKQIALIPGMSVTVEIKTGRRRVIEFLLAPLFKAWSEGIRER</sequence>
<dbReference type="PRINTS" id="PR01490">
    <property type="entry name" value="RTXTOXIND"/>
</dbReference>
<dbReference type="Gene3D" id="2.40.50.100">
    <property type="match status" value="1"/>
</dbReference>
<organism evidence="11 12">
    <name type="scientific">Aliikangiella coralliicola</name>
    <dbReference type="NCBI Taxonomy" id="2592383"/>
    <lineage>
        <taxon>Bacteria</taxon>
        <taxon>Pseudomonadati</taxon>
        <taxon>Pseudomonadota</taxon>
        <taxon>Gammaproteobacteria</taxon>
        <taxon>Oceanospirillales</taxon>
        <taxon>Pleioneaceae</taxon>
        <taxon>Aliikangiella</taxon>
    </lineage>
</organism>
<protein>
    <submittedName>
        <fullName evidence="11">HlyD family efflux transporter periplasmic adaptor subunit</fullName>
    </submittedName>
</protein>
<evidence type="ECO:0000256" key="2">
    <source>
        <dbReference type="ARBA" id="ARBA00009477"/>
    </source>
</evidence>
<gene>
    <name evidence="11" type="ORF">FLL46_21995</name>
</gene>
<evidence type="ECO:0000256" key="6">
    <source>
        <dbReference type="ARBA" id="ARBA00023136"/>
    </source>
</evidence>
<dbReference type="GO" id="GO:0016020">
    <property type="term" value="C:membrane"/>
    <property type="evidence" value="ECO:0007669"/>
    <property type="project" value="UniProtKB-SubCell"/>
</dbReference>
<reference evidence="11 12" key="1">
    <citation type="submission" date="2019-07" db="EMBL/GenBank/DDBJ databases">
        <title>Draft genome for Aliikangiella sp. M105.</title>
        <authorList>
            <person name="Wang G."/>
        </authorList>
    </citation>
    <scope>NUCLEOTIDE SEQUENCE [LARGE SCALE GENOMIC DNA]</scope>
    <source>
        <strain evidence="11 12">M105</strain>
    </source>
</reference>
<evidence type="ECO:0000256" key="8">
    <source>
        <dbReference type="SAM" id="Phobius"/>
    </source>
</evidence>
<dbReference type="Gene3D" id="1.10.287.470">
    <property type="entry name" value="Helix hairpin bin"/>
    <property type="match status" value="1"/>
</dbReference>
<dbReference type="Pfam" id="PF26002">
    <property type="entry name" value="Beta-barrel_AprE"/>
    <property type="match status" value="1"/>
</dbReference>
<dbReference type="PANTHER" id="PTHR30386:SF27">
    <property type="entry name" value="MEMBRANE FUSION PROTEIN (MFP) FAMILY PROTEIN"/>
    <property type="match status" value="1"/>
</dbReference>
<evidence type="ECO:0000256" key="7">
    <source>
        <dbReference type="SAM" id="Coils"/>
    </source>
</evidence>
<dbReference type="EMBL" id="VIKS01000013">
    <property type="protein sequence ID" value="TQV85063.1"/>
    <property type="molecule type" value="Genomic_DNA"/>
</dbReference>
<comment type="subcellular location">
    <subcellularLocation>
        <location evidence="1">Membrane</location>
        <topology evidence="1">Single-pass membrane protein</topology>
    </subcellularLocation>
</comment>
<comment type="similarity">
    <text evidence="2">Belongs to the membrane fusion protein (MFP) (TC 8.A.1) family.</text>
</comment>
<keyword evidence="4 8" id="KW-0812">Transmembrane</keyword>
<evidence type="ECO:0000313" key="12">
    <source>
        <dbReference type="Proteomes" id="UP000315439"/>
    </source>
</evidence>
<dbReference type="PANTHER" id="PTHR30386">
    <property type="entry name" value="MEMBRANE FUSION SUBUNIT OF EMRAB-TOLC MULTIDRUG EFFLUX PUMP"/>
    <property type="match status" value="1"/>
</dbReference>
<dbReference type="SUPFAM" id="SSF111369">
    <property type="entry name" value="HlyD-like secretion proteins"/>
    <property type="match status" value="1"/>
</dbReference>
<keyword evidence="12" id="KW-1185">Reference proteome</keyword>
<dbReference type="PROSITE" id="PS00543">
    <property type="entry name" value="HLYD_FAMILY"/>
    <property type="match status" value="1"/>
</dbReference>
<evidence type="ECO:0000256" key="1">
    <source>
        <dbReference type="ARBA" id="ARBA00004167"/>
    </source>
</evidence>
<feature type="transmembrane region" description="Helical" evidence="8">
    <location>
        <begin position="51"/>
        <end position="69"/>
    </location>
</feature>
<dbReference type="RefSeq" id="WP_142933761.1">
    <property type="nucleotide sequence ID" value="NZ_ML660169.1"/>
</dbReference>
<name>A0A545U6M7_9GAMM</name>
<dbReference type="Gene3D" id="2.40.30.170">
    <property type="match status" value="1"/>
</dbReference>
<dbReference type="InterPro" id="IPR050739">
    <property type="entry name" value="MFP"/>
</dbReference>
<accession>A0A545U6M7</accession>
<feature type="domain" description="AprE-like beta-barrel" evidence="10">
    <location>
        <begin position="319"/>
        <end position="408"/>
    </location>
</feature>
<evidence type="ECO:0000256" key="5">
    <source>
        <dbReference type="ARBA" id="ARBA00022989"/>
    </source>
</evidence>
<dbReference type="GO" id="GO:0009306">
    <property type="term" value="P:protein secretion"/>
    <property type="evidence" value="ECO:0007669"/>
    <property type="project" value="InterPro"/>
</dbReference>
<dbReference type="Proteomes" id="UP000315439">
    <property type="component" value="Unassembled WGS sequence"/>
</dbReference>
<feature type="domain" description="CzcB-like barrel-sandwich hybrid" evidence="9">
    <location>
        <begin position="89"/>
        <end position="312"/>
    </location>
</feature>
<feature type="coiled-coil region" evidence="7">
    <location>
        <begin position="221"/>
        <end position="248"/>
    </location>
</feature>
<comment type="caution">
    <text evidence="11">The sequence shown here is derived from an EMBL/GenBank/DDBJ whole genome shotgun (WGS) entry which is preliminary data.</text>
</comment>